<keyword evidence="19" id="KW-1133">Transmembrane helix</keyword>
<keyword evidence="9" id="KW-0808">Transferase</keyword>
<evidence type="ECO:0000256" key="14">
    <source>
        <dbReference type="ARBA" id="ARBA00023004"/>
    </source>
</evidence>
<dbReference type="Pfam" id="PF02518">
    <property type="entry name" value="HATPase_c"/>
    <property type="match status" value="1"/>
</dbReference>
<evidence type="ECO:0000256" key="2">
    <source>
        <dbReference type="ARBA" id="ARBA00001966"/>
    </source>
</evidence>
<protein>
    <recommendedName>
        <fullName evidence="5">Oxygen sensor histidine kinase NreB</fullName>
        <ecNumber evidence="4">2.7.13.3</ecNumber>
    </recommendedName>
    <alternativeName>
        <fullName evidence="18">Nitrogen regulation protein B</fullName>
    </alternativeName>
</protein>
<evidence type="ECO:0000256" key="4">
    <source>
        <dbReference type="ARBA" id="ARBA00012438"/>
    </source>
</evidence>
<keyword evidence="6" id="KW-0004">4Fe-4S</keyword>
<comment type="caution">
    <text evidence="21">The sequence shown here is derived from an EMBL/GenBank/DDBJ whole genome shotgun (WGS) entry which is preliminary data.</text>
</comment>
<feature type="domain" description="Histidine kinase" evidence="20">
    <location>
        <begin position="516"/>
        <end position="601"/>
    </location>
</feature>
<evidence type="ECO:0000256" key="5">
    <source>
        <dbReference type="ARBA" id="ARBA00017322"/>
    </source>
</evidence>
<dbReference type="GO" id="GO:0000155">
    <property type="term" value="F:phosphorelay sensor kinase activity"/>
    <property type="evidence" value="ECO:0007669"/>
    <property type="project" value="InterPro"/>
</dbReference>
<name>A0A370Q9Q8_9FLAO</name>
<keyword evidence="8" id="KW-0597">Phosphoprotein</keyword>
<dbReference type="EC" id="2.7.13.3" evidence="4"/>
<dbReference type="Pfam" id="PF07730">
    <property type="entry name" value="HisKA_3"/>
    <property type="match status" value="1"/>
</dbReference>
<dbReference type="GO" id="GO:0046983">
    <property type="term" value="F:protein dimerization activity"/>
    <property type="evidence" value="ECO:0007669"/>
    <property type="project" value="InterPro"/>
</dbReference>
<evidence type="ECO:0000313" key="22">
    <source>
        <dbReference type="Proteomes" id="UP000255317"/>
    </source>
</evidence>
<dbReference type="InterPro" id="IPR005467">
    <property type="entry name" value="His_kinase_dom"/>
</dbReference>
<comment type="subcellular location">
    <subcellularLocation>
        <location evidence="3">Cytoplasm</location>
    </subcellularLocation>
</comment>
<dbReference type="SUPFAM" id="SSF55874">
    <property type="entry name" value="ATPase domain of HSP90 chaperone/DNA topoisomerase II/histidine kinase"/>
    <property type="match status" value="1"/>
</dbReference>
<accession>A0A370Q9Q8</accession>
<evidence type="ECO:0000256" key="10">
    <source>
        <dbReference type="ARBA" id="ARBA00022723"/>
    </source>
</evidence>
<keyword evidence="19" id="KW-0472">Membrane</keyword>
<dbReference type="PROSITE" id="PS50109">
    <property type="entry name" value="HIS_KIN"/>
    <property type="match status" value="1"/>
</dbReference>
<comment type="function">
    <text evidence="17">Member of the two-component regulatory system NreB/NreC involved in the control of dissimilatory nitrate/nitrite reduction in response to oxygen. NreB functions as a direct oxygen sensor histidine kinase which is autophosphorylated, in the absence of oxygen, probably at the conserved histidine residue, and transfers its phosphate group probably to a conserved aspartate residue of NreC. NreB/NreC activates the expression of the nitrate (narGHJI) and nitrite (nir) reductase operons, as well as the putative nitrate transporter gene narT.</text>
</comment>
<dbReference type="InterPro" id="IPR011712">
    <property type="entry name" value="Sig_transdc_His_kin_sub3_dim/P"/>
</dbReference>
<dbReference type="GO" id="GO:0016020">
    <property type="term" value="C:membrane"/>
    <property type="evidence" value="ECO:0007669"/>
    <property type="project" value="InterPro"/>
</dbReference>
<evidence type="ECO:0000256" key="19">
    <source>
        <dbReference type="SAM" id="Phobius"/>
    </source>
</evidence>
<keyword evidence="16" id="KW-0411">Iron-sulfur</keyword>
<dbReference type="SMART" id="SM00387">
    <property type="entry name" value="HATPase_c"/>
    <property type="match status" value="1"/>
</dbReference>
<organism evidence="21 22">
    <name type="scientific">Marinirhabdus gelatinilytica</name>
    <dbReference type="NCBI Taxonomy" id="1703343"/>
    <lineage>
        <taxon>Bacteria</taxon>
        <taxon>Pseudomonadati</taxon>
        <taxon>Bacteroidota</taxon>
        <taxon>Flavobacteriia</taxon>
        <taxon>Flavobacteriales</taxon>
        <taxon>Flavobacteriaceae</taxon>
    </lineage>
</organism>
<evidence type="ECO:0000256" key="16">
    <source>
        <dbReference type="ARBA" id="ARBA00023014"/>
    </source>
</evidence>
<dbReference type="GO" id="GO:0005524">
    <property type="term" value="F:ATP binding"/>
    <property type="evidence" value="ECO:0007669"/>
    <property type="project" value="UniProtKB-KW"/>
</dbReference>
<evidence type="ECO:0000256" key="3">
    <source>
        <dbReference type="ARBA" id="ARBA00004496"/>
    </source>
</evidence>
<dbReference type="EMBL" id="QRAO01000004">
    <property type="protein sequence ID" value="RDK84750.1"/>
    <property type="molecule type" value="Genomic_DNA"/>
</dbReference>
<dbReference type="GO" id="GO:0005737">
    <property type="term" value="C:cytoplasm"/>
    <property type="evidence" value="ECO:0007669"/>
    <property type="project" value="UniProtKB-SubCell"/>
</dbReference>
<evidence type="ECO:0000256" key="18">
    <source>
        <dbReference type="ARBA" id="ARBA00030800"/>
    </source>
</evidence>
<dbReference type="InterPro" id="IPR036890">
    <property type="entry name" value="HATPase_C_sf"/>
</dbReference>
<evidence type="ECO:0000256" key="9">
    <source>
        <dbReference type="ARBA" id="ARBA00022679"/>
    </source>
</evidence>
<feature type="transmembrane region" description="Helical" evidence="19">
    <location>
        <begin position="344"/>
        <end position="362"/>
    </location>
</feature>
<keyword evidence="14" id="KW-0408">Iron</keyword>
<evidence type="ECO:0000256" key="15">
    <source>
        <dbReference type="ARBA" id="ARBA00023012"/>
    </source>
</evidence>
<gene>
    <name evidence="21" type="ORF">C8D94_104123</name>
</gene>
<evidence type="ECO:0000256" key="6">
    <source>
        <dbReference type="ARBA" id="ARBA00022485"/>
    </source>
</evidence>
<evidence type="ECO:0000256" key="17">
    <source>
        <dbReference type="ARBA" id="ARBA00024827"/>
    </source>
</evidence>
<dbReference type="Gene3D" id="3.30.565.10">
    <property type="entry name" value="Histidine kinase-like ATPase, C-terminal domain"/>
    <property type="match status" value="1"/>
</dbReference>
<keyword evidence="15" id="KW-0902">Two-component regulatory system</keyword>
<comment type="catalytic activity">
    <reaction evidence="1">
        <text>ATP + protein L-histidine = ADP + protein N-phospho-L-histidine.</text>
        <dbReference type="EC" id="2.7.13.3"/>
    </reaction>
</comment>
<dbReference type="AlphaFoldDB" id="A0A370Q9Q8"/>
<dbReference type="InterPro" id="IPR004358">
    <property type="entry name" value="Sig_transdc_His_kin-like_C"/>
</dbReference>
<evidence type="ECO:0000256" key="1">
    <source>
        <dbReference type="ARBA" id="ARBA00000085"/>
    </source>
</evidence>
<keyword evidence="10" id="KW-0479">Metal-binding</keyword>
<dbReference type="GO" id="GO:0051539">
    <property type="term" value="F:4 iron, 4 sulfur cluster binding"/>
    <property type="evidence" value="ECO:0007669"/>
    <property type="project" value="UniProtKB-KW"/>
</dbReference>
<evidence type="ECO:0000256" key="12">
    <source>
        <dbReference type="ARBA" id="ARBA00022777"/>
    </source>
</evidence>
<comment type="cofactor">
    <cofactor evidence="2">
        <name>[4Fe-4S] cluster</name>
        <dbReference type="ChEBI" id="CHEBI:49883"/>
    </cofactor>
</comment>
<keyword evidence="12 21" id="KW-0418">Kinase</keyword>
<evidence type="ECO:0000256" key="13">
    <source>
        <dbReference type="ARBA" id="ARBA00022840"/>
    </source>
</evidence>
<evidence type="ECO:0000256" key="11">
    <source>
        <dbReference type="ARBA" id="ARBA00022741"/>
    </source>
</evidence>
<dbReference type="InterPro" id="IPR050482">
    <property type="entry name" value="Sensor_HK_TwoCompSys"/>
</dbReference>
<proteinExistence type="predicted"/>
<dbReference type="InterPro" id="IPR003594">
    <property type="entry name" value="HATPase_dom"/>
</dbReference>
<dbReference type="CDD" id="cd16917">
    <property type="entry name" value="HATPase_UhpB-NarQ-NarX-like"/>
    <property type="match status" value="1"/>
</dbReference>
<evidence type="ECO:0000256" key="7">
    <source>
        <dbReference type="ARBA" id="ARBA00022490"/>
    </source>
</evidence>
<dbReference type="GO" id="GO:0046872">
    <property type="term" value="F:metal ion binding"/>
    <property type="evidence" value="ECO:0007669"/>
    <property type="project" value="UniProtKB-KW"/>
</dbReference>
<reference evidence="21 22" key="1">
    <citation type="submission" date="2018-07" db="EMBL/GenBank/DDBJ databases">
        <title>Genomic Encyclopedia of Type Strains, Phase IV (KMG-IV): sequencing the most valuable type-strain genomes for metagenomic binning, comparative biology and taxonomic classification.</title>
        <authorList>
            <person name="Goeker M."/>
        </authorList>
    </citation>
    <scope>NUCLEOTIDE SEQUENCE [LARGE SCALE GENOMIC DNA]</scope>
    <source>
        <strain evidence="21 22">DSM 101478</strain>
    </source>
</reference>
<keyword evidence="13" id="KW-0067">ATP-binding</keyword>
<keyword evidence="22" id="KW-1185">Reference proteome</keyword>
<dbReference type="PRINTS" id="PR00344">
    <property type="entry name" value="BCTRLSENSOR"/>
</dbReference>
<dbReference type="Proteomes" id="UP000255317">
    <property type="component" value="Unassembled WGS sequence"/>
</dbReference>
<dbReference type="Gene3D" id="1.20.5.1930">
    <property type="match status" value="1"/>
</dbReference>
<evidence type="ECO:0000256" key="8">
    <source>
        <dbReference type="ARBA" id="ARBA00022553"/>
    </source>
</evidence>
<dbReference type="OrthoDB" id="9760839at2"/>
<dbReference type="RefSeq" id="WP_115124170.1">
    <property type="nucleotide sequence ID" value="NZ_QRAO01000004.1"/>
</dbReference>
<keyword evidence="11" id="KW-0547">Nucleotide-binding</keyword>
<evidence type="ECO:0000313" key="21">
    <source>
        <dbReference type="EMBL" id="RDK84750.1"/>
    </source>
</evidence>
<evidence type="ECO:0000259" key="20">
    <source>
        <dbReference type="PROSITE" id="PS50109"/>
    </source>
</evidence>
<keyword evidence="19" id="KW-0812">Transmembrane</keyword>
<sequence length="601" mass="68630">MLFISSICSSQVDEVLHAIYIEDFKTAEIKIEKMQSANTAELCILENYLHFTTTGTPLKKCSTIAKRDDVFYLLSELNTALHLFYGEGNGFKAYLKLKETLEFEKKELKSQFLEKLVLKEILLFFANNYSFAGSNSYEPFLKKYGNLAESTLEKGFYLVFKLRLQQRYSPKISNEVLNISSKAQTLLETHKLDKLYGRYLSYKAYNYTNNINIPDSSLYYSTKAISYLREKPGIHNKERLAAASLTAARALIDLKKPDSAIITIEKAPLHLVNGYLLENLLGFKYYFKWLAFEEKKQVDSVLKYKLLFYEHDYKLKIEENTKNIANFDEIYKTNELRKDNRNNLIIFLTVSILSLLFFILIYKNISKKRKIAEQERALEIQKKERILKDQELATIDAMISGQEKERQLLASDLHDSVGATLAAAKLQFHHLSKNRDKGPQTDELFEKTSKLLDDAYAEIRSMAHVKNSGVIAKNSLLPAVQKLAKNASGINGLLIEVEDFGLEERLENTLEISVFRIIQELVTNIIKHSGATLASIAINQYKDSLNIIVEDNGKGFKINSIHSKDGMGLYSLEKRVEHMEGSFEVDSSLGRGTTVIIDIPL</sequence>
<dbReference type="PANTHER" id="PTHR24421:SF10">
    <property type="entry name" value="NITRATE_NITRITE SENSOR PROTEIN NARQ"/>
    <property type="match status" value="1"/>
</dbReference>
<keyword evidence="7" id="KW-0963">Cytoplasm</keyword>
<dbReference type="PANTHER" id="PTHR24421">
    <property type="entry name" value="NITRATE/NITRITE SENSOR PROTEIN NARX-RELATED"/>
    <property type="match status" value="1"/>
</dbReference>